<accession>A0AAD4X487</accession>
<proteinExistence type="predicted"/>
<evidence type="ECO:0000313" key="1">
    <source>
        <dbReference type="EMBL" id="KAI3839744.1"/>
    </source>
</evidence>
<sequence length="96" mass="10918">MVRPSDMPNWQRDRGLTFVHKIIVAFGKQLLGKCIVLCTSKDKINPNSKQELGMDGFVLSLHLDVQWCTSSISGIEVSRNSESFKLGRDHKQKMQK</sequence>
<comment type="caution">
    <text evidence="1">The sequence shown here is derived from an EMBL/GenBank/DDBJ whole genome shotgun (WGS) entry which is preliminary data.</text>
</comment>
<evidence type="ECO:0000313" key="2">
    <source>
        <dbReference type="Proteomes" id="UP001202328"/>
    </source>
</evidence>
<dbReference type="EMBL" id="JAJJMB010017331">
    <property type="protein sequence ID" value="KAI3839744.1"/>
    <property type="molecule type" value="Genomic_DNA"/>
</dbReference>
<reference evidence="1" key="1">
    <citation type="submission" date="2022-04" db="EMBL/GenBank/DDBJ databases">
        <title>A functionally conserved STORR gene fusion in Papaver species that diverged 16.8 million years ago.</title>
        <authorList>
            <person name="Catania T."/>
        </authorList>
    </citation>
    <scope>NUCLEOTIDE SEQUENCE</scope>
    <source>
        <strain evidence="1">S-188037</strain>
    </source>
</reference>
<organism evidence="1 2">
    <name type="scientific">Papaver atlanticum</name>
    <dbReference type="NCBI Taxonomy" id="357466"/>
    <lineage>
        <taxon>Eukaryota</taxon>
        <taxon>Viridiplantae</taxon>
        <taxon>Streptophyta</taxon>
        <taxon>Embryophyta</taxon>
        <taxon>Tracheophyta</taxon>
        <taxon>Spermatophyta</taxon>
        <taxon>Magnoliopsida</taxon>
        <taxon>Ranunculales</taxon>
        <taxon>Papaveraceae</taxon>
        <taxon>Papaveroideae</taxon>
        <taxon>Papaver</taxon>
    </lineage>
</organism>
<name>A0AAD4X487_9MAGN</name>
<keyword evidence="2" id="KW-1185">Reference proteome</keyword>
<dbReference type="Proteomes" id="UP001202328">
    <property type="component" value="Unassembled WGS sequence"/>
</dbReference>
<gene>
    <name evidence="1" type="ORF">MKW98_010049</name>
</gene>
<protein>
    <submittedName>
        <fullName evidence="1">Uncharacterized protein</fullName>
    </submittedName>
</protein>
<dbReference type="AlphaFoldDB" id="A0AAD4X487"/>